<dbReference type="PANTHER" id="PTHR11002">
    <property type="entry name" value="CARBONIC ANHYDRASE"/>
    <property type="match status" value="1"/>
</dbReference>
<dbReference type="InterPro" id="IPR015892">
    <property type="entry name" value="Carbonic_anhydrase_CS"/>
</dbReference>
<name>A0ABY3VSL4_9MYCO</name>
<evidence type="ECO:0000256" key="4">
    <source>
        <dbReference type="ARBA" id="ARBA00023239"/>
    </source>
</evidence>
<keyword evidence="4 7" id="KW-0456">Lyase</keyword>
<evidence type="ECO:0000313" key="8">
    <source>
        <dbReference type="EMBL" id="UMB70188.1"/>
    </source>
</evidence>
<evidence type="ECO:0000256" key="3">
    <source>
        <dbReference type="ARBA" id="ARBA00022833"/>
    </source>
</evidence>
<proteinExistence type="inferred from homology"/>
<dbReference type="InterPro" id="IPR036874">
    <property type="entry name" value="Carbonic_anhydrase_sf"/>
</dbReference>
<evidence type="ECO:0000313" key="9">
    <source>
        <dbReference type="Proteomes" id="UP001055336"/>
    </source>
</evidence>
<dbReference type="SMART" id="SM00947">
    <property type="entry name" value="Pro_CA"/>
    <property type="match status" value="1"/>
</dbReference>
<evidence type="ECO:0000256" key="1">
    <source>
        <dbReference type="ARBA" id="ARBA00006217"/>
    </source>
</evidence>
<reference evidence="8" key="1">
    <citation type="submission" date="2022-08" db="EMBL/GenBank/DDBJ databases">
        <title>Whole genome sequencing of non-tuberculosis mycobacteria type-strains.</title>
        <authorList>
            <person name="Igarashi Y."/>
            <person name="Osugi A."/>
            <person name="Mitarai S."/>
        </authorList>
    </citation>
    <scope>NUCLEOTIDE SEQUENCE</scope>
    <source>
        <strain evidence="8">DSM 45127</strain>
    </source>
</reference>
<comment type="catalytic activity">
    <reaction evidence="6 7">
        <text>hydrogencarbonate + H(+) = CO2 + H2O</text>
        <dbReference type="Rhea" id="RHEA:10748"/>
        <dbReference type="ChEBI" id="CHEBI:15377"/>
        <dbReference type="ChEBI" id="CHEBI:15378"/>
        <dbReference type="ChEBI" id="CHEBI:16526"/>
        <dbReference type="ChEBI" id="CHEBI:17544"/>
        <dbReference type="EC" id="4.2.1.1"/>
    </reaction>
</comment>
<organism evidence="8 9">
    <name type="scientific">Mycobacterium paraterrae</name>
    <dbReference type="NCBI Taxonomy" id="577492"/>
    <lineage>
        <taxon>Bacteria</taxon>
        <taxon>Bacillati</taxon>
        <taxon>Actinomycetota</taxon>
        <taxon>Actinomycetes</taxon>
        <taxon>Mycobacteriales</taxon>
        <taxon>Mycobacteriaceae</taxon>
        <taxon>Mycobacterium</taxon>
    </lineage>
</organism>
<evidence type="ECO:0000256" key="6">
    <source>
        <dbReference type="ARBA" id="ARBA00048348"/>
    </source>
</evidence>
<dbReference type="Proteomes" id="UP001055336">
    <property type="component" value="Chromosome"/>
</dbReference>
<dbReference type="InterPro" id="IPR001765">
    <property type="entry name" value="Carbonic_anhydrase"/>
</dbReference>
<accession>A0ABY3VSL4</accession>
<evidence type="ECO:0000256" key="5">
    <source>
        <dbReference type="ARBA" id="ARBA00024993"/>
    </source>
</evidence>
<sequence>MPNTDPVTAWKALREGNERFVAGEPQHPSQSIQHRASLAKGQKPTTALFGCGDSRVAAELIFDQGLGDMFVVRTAGHVIDSSVLGSLEFAVGALGVSVIVILGHDSCGAVKATLAALDEGTLPGGYVRDLVERVTPSILLGRREGLSRADEFEARHVVETGNQLVERSSAIAAAVAAGDLAIVGATYHLADGRVVIRNIIGDVGDKVDA</sequence>
<keyword evidence="3 7" id="KW-0862">Zinc</keyword>
<dbReference type="Pfam" id="PF00484">
    <property type="entry name" value="Pro_CA"/>
    <property type="match status" value="1"/>
</dbReference>
<evidence type="ECO:0000256" key="2">
    <source>
        <dbReference type="ARBA" id="ARBA00012925"/>
    </source>
</evidence>
<comment type="function">
    <text evidence="7">Reversible hydration of carbon dioxide.</text>
</comment>
<dbReference type="PROSITE" id="PS00705">
    <property type="entry name" value="PROK_CO2_ANHYDRASE_2"/>
    <property type="match status" value="1"/>
</dbReference>
<comment type="function">
    <text evidence="5">Catalyzes the reversible hydration of carbon dioxide to form bicarbonate.</text>
</comment>
<dbReference type="PANTHER" id="PTHR11002:SF79">
    <property type="entry name" value="CARBONIC ANHYDRASE 2"/>
    <property type="match status" value="1"/>
</dbReference>
<dbReference type="SUPFAM" id="SSF53056">
    <property type="entry name" value="beta-carbonic anhydrase, cab"/>
    <property type="match status" value="1"/>
</dbReference>
<protein>
    <recommendedName>
        <fullName evidence="2 7">Carbonic anhydrase</fullName>
        <ecNumber evidence="2 7">4.2.1.1</ecNumber>
    </recommendedName>
    <alternativeName>
        <fullName evidence="7">Carbonate dehydratase</fullName>
    </alternativeName>
</protein>
<evidence type="ECO:0000256" key="7">
    <source>
        <dbReference type="RuleBase" id="RU003956"/>
    </source>
</evidence>
<dbReference type="RefSeq" id="WP_240261914.1">
    <property type="nucleotide sequence ID" value="NZ_CP092488.2"/>
</dbReference>
<comment type="similarity">
    <text evidence="1 7">Belongs to the beta-class carbonic anhydrase family.</text>
</comment>
<gene>
    <name evidence="8" type="ORF">MKK62_02275</name>
</gene>
<dbReference type="EC" id="4.2.1.1" evidence="2 7"/>
<dbReference type="EMBL" id="CP092488">
    <property type="protein sequence ID" value="UMB70188.1"/>
    <property type="molecule type" value="Genomic_DNA"/>
</dbReference>
<dbReference type="Gene3D" id="3.40.1050.10">
    <property type="entry name" value="Carbonic anhydrase"/>
    <property type="match status" value="1"/>
</dbReference>
<dbReference type="CDD" id="cd03378">
    <property type="entry name" value="beta_CA_cladeC"/>
    <property type="match status" value="1"/>
</dbReference>
<keyword evidence="9" id="KW-1185">Reference proteome</keyword>